<dbReference type="PANTHER" id="PTHR33360">
    <property type="entry name" value="TRANSPOSASE FOR INSERTION SEQUENCE ELEMENT IS200"/>
    <property type="match status" value="1"/>
</dbReference>
<proteinExistence type="predicted"/>
<dbReference type="AlphaFoldDB" id="A0A1G1T1W8"/>
<reference evidence="2 3" key="1">
    <citation type="submission" date="2016-08" db="EMBL/GenBank/DDBJ databases">
        <title>Hymenobacter coccineus sp. nov., Hymenobacter lapidarius sp. nov. and Hymenobacter glacialis sp. nov., isolated from Antarctic soil.</title>
        <authorList>
            <person name="Sedlacek I."/>
            <person name="Kralova S."/>
            <person name="Kyrova K."/>
            <person name="Maslanova I."/>
            <person name="Stankova E."/>
            <person name="Vrbovska V."/>
            <person name="Nemec M."/>
            <person name="Bartak M."/>
            <person name="Svec P."/>
            <person name="Busse H.-J."/>
            <person name="Pantucek R."/>
        </authorList>
    </citation>
    <scope>NUCLEOTIDE SEQUENCE [LARGE SCALE GENOMIC DNA]</scope>
    <source>
        <strain evidence="2 3">CCM 8649</strain>
    </source>
</reference>
<evidence type="ECO:0000313" key="2">
    <source>
        <dbReference type="EMBL" id="OGX84862.1"/>
    </source>
</evidence>
<dbReference type="Proteomes" id="UP000177506">
    <property type="component" value="Unassembled WGS sequence"/>
</dbReference>
<dbReference type="GO" id="GO:0004803">
    <property type="term" value="F:transposase activity"/>
    <property type="evidence" value="ECO:0007669"/>
    <property type="project" value="InterPro"/>
</dbReference>
<protein>
    <submittedName>
        <fullName evidence="2">Transposase</fullName>
    </submittedName>
</protein>
<evidence type="ECO:0000313" key="3">
    <source>
        <dbReference type="Proteomes" id="UP000177506"/>
    </source>
</evidence>
<dbReference type="SMART" id="SM01321">
    <property type="entry name" value="Y1_Tnp"/>
    <property type="match status" value="1"/>
</dbReference>
<dbReference type="GO" id="GO:0003677">
    <property type="term" value="F:DNA binding"/>
    <property type="evidence" value="ECO:0007669"/>
    <property type="project" value="InterPro"/>
</dbReference>
<dbReference type="InterPro" id="IPR002686">
    <property type="entry name" value="Transposase_17"/>
</dbReference>
<evidence type="ECO:0000259" key="1">
    <source>
        <dbReference type="SMART" id="SM01321"/>
    </source>
</evidence>
<feature type="domain" description="Transposase IS200-like" evidence="1">
    <location>
        <begin position="5"/>
        <end position="119"/>
    </location>
</feature>
<dbReference type="SUPFAM" id="SSF143422">
    <property type="entry name" value="Transposase IS200-like"/>
    <property type="match status" value="1"/>
</dbReference>
<organism evidence="2 3">
    <name type="scientific">Hymenobacter coccineus</name>
    <dbReference type="NCBI Taxonomy" id="1908235"/>
    <lineage>
        <taxon>Bacteria</taxon>
        <taxon>Pseudomonadati</taxon>
        <taxon>Bacteroidota</taxon>
        <taxon>Cytophagia</taxon>
        <taxon>Cytophagales</taxon>
        <taxon>Hymenobacteraceae</taxon>
        <taxon>Hymenobacter</taxon>
    </lineage>
</organism>
<dbReference type="GO" id="GO:0006313">
    <property type="term" value="P:DNA transposition"/>
    <property type="evidence" value="ECO:0007669"/>
    <property type="project" value="InterPro"/>
</dbReference>
<dbReference type="NCBIfam" id="NF033573">
    <property type="entry name" value="transpos_IS200"/>
    <property type="match status" value="1"/>
</dbReference>
<gene>
    <name evidence="2" type="ORF">BEN49_01840</name>
</gene>
<dbReference type="InterPro" id="IPR036515">
    <property type="entry name" value="Transposase_17_sf"/>
</dbReference>
<comment type="caution">
    <text evidence="2">The sequence shown here is derived from an EMBL/GenBank/DDBJ whole genome shotgun (WGS) entry which is preliminary data.</text>
</comment>
<name>A0A1G1T1W8_9BACT</name>
<dbReference type="OrthoDB" id="9797997at2"/>
<keyword evidence="3" id="KW-1185">Reference proteome</keyword>
<dbReference type="PANTHER" id="PTHR33360:SF2">
    <property type="entry name" value="TRANSPOSASE FOR INSERTION SEQUENCE ELEMENT IS200"/>
    <property type="match status" value="1"/>
</dbReference>
<dbReference type="RefSeq" id="WP_070745891.1">
    <property type="nucleotide sequence ID" value="NZ_MDZA01000397.1"/>
</dbReference>
<dbReference type="EMBL" id="MDZA01000397">
    <property type="protein sequence ID" value="OGX84862.1"/>
    <property type="molecule type" value="Genomic_DNA"/>
</dbReference>
<dbReference type="Gene3D" id="3.30.70.1290">
    <property type="entry name" value="Transposase IS200-like"/>
    <property type="match status" value="1"/>
</dbReference>
<dbReference type="Pfam" id="PF01797">
    <property type="entry name" value="Y1_Tnp"/>
    <property type="match status" value="1"/>
</dbReference>
<sequence>MANTYTQIHLHVVFAVKYWAGCIPPNQAARLYRYITGIVAAHGQKLLAINGMPDHVHLLIGLRPEMALSDLVRDVKASAAKFINEQNWLPGKFAWQEGFGAFSYSASQLSAVIAYIERQEEHHAKRSFLDEYRSFLKKFEVPFEDKYLFQELKEN</sequence>
<accession>A0A1G1T1W8</accession>